<dbReference type="PANTHER" id="PTHR39460">
    <property type="entry name" value="EXPRESSED PROTEIN"/>
    <property type="match status" value="1"/>
</dbReference>
<comment type="caution">
    <text evidence="2">The sequence shown here is derived from an EMBL/GenBank/DDBJ whole genome shotgun (WGS) entry which is preliminary data.</text>
</comment>
<dbReference type="Pfam" id="PF24855">
    <property type="entry name" value="DUF7729"/>
    <property type="match status" value="1"/>
</dbReference>
<dbReference type="EMBL" id="JAVRRL010000042">
    <property type="protein sequence ID" value="KAK5111111.1"/>
    <property type="molecule type" value="Genomic_DNA"/>
</dbReference>
<dbReference type="PANTHER" id="PTHR39460:SF1">
    <property type="entry name" value="C6 TRANSCRIPTION FACTOR"/>
    <property type="match status" value="1"/>
</dbReference>
<organism evidence="2 3">
    <name type="scientific">Meristemomyces frigidus</name>
    <dbReference type="NCBI Taxonomy" id="1508187"/>
    <lineage>
        <taxon>Eukaryota</taxon>
        <taxon>Fungi</taxon>
        <taxon>Dikarya</taxon>
        <taxon>Ascomycota</taxon>
        <taxon>Pezizomycotina</taxon>
        <taxon>Dothideomycetes</taxon>
        <taxon>Dothideomycetidae</taxon>
        <taxon>Mycosphaerellales</taxon>
        <taxon>Teratosphaeriaceae</taxon>
        <taxon>Meristemomyces</taxon>
    </lineage>
</organism>
<dbReference type="InterPro" id="IPR056146">
    <property type="entry name" value="DUF7729"/>
</dbReference>
<gene>
    <name evidence="2" type="ORF">LTR62_005310</name>
</gene>
<name>A0AAN7TH05_9PEZI</name>
<evidence type="ECO:0000313" key="2">
    <source>
        <dbReference type="EMBL" id="KAK5111111.1"/>
    </source>
</evidence>
<dbReference type="Proteomes" id="UP001310890">
    <property type="component" value="Unassembled WGS sequence"/>
</dbReference>
<evidence type="ECO:0000313" key="3">
    <source>
        <dbReference type="Proteomes" id="UP001310890"/>
    </source>
</evidence>
<reference evidence="2" key="1">
    <citation type="submission" date="2023-08" db="EMBL/GenBank/DDBJ databases">
        <title>Black Yeasts Isolated from many extreme environments.</title>
        <authorList>
            <person name="Coleine C."/>
            <person name="Stajich J.E."/>
            <person name="Selbmann L."/>
        </authorList>
    </citation>
    <scope>NUCLEOTIDE SEQUENCE</scope>
    <source>
        <strain evidence="2">CCFEE 5401</strain>
    </source>
</reference>
<accession>A0AAN7TH05</accession>
<dbReference type="AlphaFoldDB" id="A0AAN7TH05"/>
<evidence type="ECO:0000259" key="1">
    <source>
        <dbReference type="Pfam" id="PF24855"/>
    </source>
</evidence>
<feature type="domain" description="DUF7729" evidence="1">
    <location>
        <begin position="10"/>
        <end position="175"/>
    </location>
</feature>
<proteinExistence type="predicted"/>
<sequence length="206" mass="21301">MLTTVALATEHQTSNGFFAAEASPVRLAQTLQASCNVDYPKCASLMSSLAQNIQLNAHCGADLAMQNPTVLQAYNGFLAYQPLYTAGCIQDDGGNYCFADAVTNKSAPTSSYVYYLPLGVQLPASASPACNTCMQQTMAVFATAASNRSNPLSMDYASAAQQINSGCGTEFVDNSVVESSGAVATAGLSPGLTSLALCVLGFGVFV</sequence>
<protein>
    <recommendedName>
        <fullName evidence="1">DUF7729 domain-containing protein</fullName>
    </recommendedName>
</protein>